<comment type="caution">
    <text evidence="5">The sequence shown here is derived from an EMBL/GenBank/DDBJ whole genome shotgun (WGS) entry which is preliminary data.</text>
</comment>
<dbReference type="InterPro" id="IPR017853">
    <property type="entry name" value="GH"/>
</dbReference>
<keyword evidence="6" id="KW-1185">Reference proteome</keyword>
<dbReference type="Proteomes" id="UP000467840">
    <property type="component" value="Chromosome 7"/>
</dbReference>
<evidence type="ECO:0000313" key="6">
    <source>
        <dbReference type="Proteomes" id="UP000467840"/>
    </source>
</evidence>
<dbReference type="Pfam" id="PF01915">
    <property type="entry name" value="Glyco_hydro_3_C"/>
    <property type="match status" value="1"/>
</dbReference>
<evidence type="ECO:0000256" key="2">
    <source>
        <dbReference type="ARBA" id="ARBA00022801"/>
    </source>
</evidence>
<dbReference type="GO" id="GO:0045493">
    <property type="term" value="P:xylan catabolic process"/>
    <property type="evidence" value="ECO:0007669"/>
    <property type="project" value="InterPro"/>
</dbReference>
<dbReference type="InterPro" id="IPR002772">
    <property type="entry name" value="Glyco_hydro_3_C"/>
</dbReference>
<dbReference type="GO" id="GO:0046556">
    <property type="term" value="F:alpha-L-arabinofuranosidase activity"/>
    <property type="evidence" value="ECO:0007669"/>
    <property type="project" value="TreeGrafter"/>
</dbReference>
<evidence type="ECO:0000259" key="4">
    <source>
        <dbReference type="Pfam" id="PF01915"/>
    </source>
</evidence>
<dbReference type="InterPro" id="IPR036881">
    <property type="entry name" value="Glyco_hydro_3_C_sf"/>
</dbReference>
<evidence type="ECO:0000256" key="1">
    <source>
        <dbReference type="ARBA" id="ARBA00005336"/>
    </source>
</evidence>
<dbReference type="Gene3D" id="3.40.50.1700">
    <property type="entry name" value="Glycoside hydrolase family 3 C-terminal domain"/>
    <property type="match status" value="2"/>
</dbReference>
<protein>
    <recommendedName>
        <fullName evidence="4">Glycoside hydrolase family 3 C-terminal domain-containing protein</fullName>
    </recommendedName>
</protein>
<dbReference type="SUPFAM" id="SSF51445">
    <property type="entry name" value="(Trans)glycosidases"/>
    <property type="match status" value="1"/>
</dbReference>
<dbReference type="AlphaFoldDB" id="A0A6A6L2J3"/>
<name>A0A6A6L2J3_HEVBR</name>
<evidence type="ECO:0000313" key="5">
    <source>
        <dbReference type="EMBL" id="KAF2294468.1"/>
    </source>
</evidence>
<dbReference type="PANTHER" id="PTHR42721">
    <property type="entry name" value="SUGAR HYDROLASE-RELATED"/>
    <property type="match status" value="1"/>
</dbReference>
<accession>A0A6A6L2J3</accession>
<dbReference type="PANTHER" id="PTHR42721:SF3">
    <property type="entry name" value="BETA-D-XYLOSIDASE 5-RELATED"/>
    <property type="match status" value="1"/>
</dbReference>
<sequence>MGQVVSTEARAMHNMGLAGLTFWSPNVNVFRDPRWGGKLKVSSCKHYTAYDLDKWKNVDRFHFDAKVTKQDLEDTYQPPFRSCVEEAHVSSVIYIVSDYDSIEVYYNRINYTATPEDAVALALKAGLNMNCGDFLGKYTENAVKLNKAEESVVDQALIYNFIVLMSSEYQMLALVAARQGIVLLDNNGVLPLSKSTTKSLAVIGPNGLDQSIKKEELDRENLILPGYQEKLVLDVANATNGTVILVVMSASPIDVSFARNKSKIGGILWVGYPGQAGGDAIAQVILGEYNPVQTNSKFDPHVTLSTDASTKKYPYANNQAIDAATLNCTNLALVLVIGVRNNGLRSGDHVVLVFWKPPNTAEVDGELMARDLLNLSKGRGCQGKSMKGSFPAKYHSNATNATPACLYLWRCASPKPGNVTVEKITCNFSA</sequence>
<reference evidence="5 6" key="1">
    <citation type="journal article" date="2020" name="Mol. Plant">
        <title>The Chromosome-Based Rubber Tree Genome Provides New Insights into Spurge Genome Evolution and Rubber Biosynthesis.</title>
        <authorList>
            <person name="Liu J."/>
            <person name="Shi C."/>
            <person name="Shi C.C."/>
            <person name="Li W."/>
            <person name="Zhang Q.J."/>
            <person name="Zhang Y."/>
            <person name="Li K."/>
            <person name="Lu H.F."/>
            <person name="Shi C."/>
            <person name="Zhu S.T."/>
            <person name="Xiao Z.Y."/>
            <person name="Nan H."/>
            <person name="Yue Y."/>
            <person name="Zhu X.G."/>
            <person name="Wu Y."/>
            <person name="Hong X.N."/>
            <person name="Fan G.Y."/>
            <person name="Tong Y."/>
            <person name="Zhang D."/>
            <person name="Mao C.L."/>
            <person name="Liu Y.L."/>
            <person name="Hao S.J."/>
            <person name="Liu W.Q."/>
            <person name="Lv M.Q."/>
            <person name="Zhang H.B."/>
            <person name="Liu Y."/>
            <person name="Hu-Tang G.R."/>
            <person name="Wang J.P."/>
            <person name="Wang J.H."/>
            <person name="Sun Y.H."/>
            <person name="Ni S.B."/>
            <person name="Chen W.B."/>
            <person name="Zhang X.C."/>
            <person name="Jiao Y.N."/>
            <person name="Eichler E.E."/>
            <person name="Li G.H."/>
            <person name="Liu X."/>
            <person name="Gao L.Z."/>
        </authorList>
    </citation>
    <scope>NUCLEOTIDE SEQUENCE [LARGE SCALE GENOMIC DNA]</scope>
    <source>
        <strain evidence="6">cv. GT1</strain>
        <tissue evidence="5">Leaf</tissue>
    </source>
</reference>
<proteinExistence type="inferred from homology"/>
<dbReference type="InterPro" id="IPR044993">
    <property type="entry name" value="BXL"/>
</dbReference>
<dbReference type="GO" id="GO:0031222">
    <property type="term" value="P:arabinan catabolic process"/>
    <property type="evidence" value="ECO:0007669"/>
    <property type="project" value="TreeGrafter"/>
</dbReference>
<evidence type="ECO:0000256" key="3">
    <source>
        <dbReference type="ARBA" id="ARBA00023295"/>
    </source>
</evidence>
<keyword evidence="2" id="KW-0378">Hydrolase</keyword>
<comment type="similarity">
    <text evidence="1">Belongs to the glycosyl hydrolase 3 family.</text>
</comment>
<keyword evidence="3" id="KW-0326">Glycosidase</keyword>
<dbReference type="Gene3D" id="3.20.20.300">
    <property type="entry name" value="Glycoside hydrolase, family 3, N-terminal domain"/>
    <property type="match status" value="2"/>
</dbReference>
<gene>
    <name evidence="5" type="ORF">GH714_011673</name>
</gene>
<feature type="domain" description="Glycoside hydrolase family 3 C-terminal" evidence="4">
    <location>
        <begin position="208"/>
        <end position="291"/>
    </location>
</feature>
<dbReference type="InterPro" id="IPR036962">
    <property type="entry name" value="Glyco_hydro_3_N_sf"/>
</dbReference>
<dbReference type="SUPFAM" id="SSF52279">
    <property type="entry name" value="Beta-D-glucan exohydrolase, C-terminal domain"/>
    <property type="match status" value="1"/>
</dbReference>
<organism evidence="5 6">
    <name type="scientific">Hevea brasiliensis</name>
    <name type="common">Para rubber tree</name>
    <name type="synonym">Siphonia brasiliensis</name>
    <dbReference type="NCBI Taxonomy" id="3981"/>
    <lineage>
        <taxon>Eukaryota</taxon>
        <taxon>Viridiplantae</taxon>
        <taxon>Streptophyta</taxon>
        <taxon>Embryophyta</taxon>
        <taxon>Tracheophyta</taxon>
        <taxon>Spermatophyta</taxon>
        <taxon>Magnoliopsida</taxon>
        <taxon>eudicotyledons</taxon>
        <taxon>Gunneridae</taxon>
        <taxon>Pentapetalae</taxon>
        <taxon>rosids</taxon>
        <taxon>fabids</taxon>
        <taxon>Malpighiales</taxon>
        <taxon>Euphorbiaceae</taxon>
        <taxon>Crotonoideae</taxon>
        <taxon>Micrandreae</taxon>
        <taxon>Hevea</taxon>
    </lineage>
</organism>
<dbReference type="GO" id="GO:0009044">
    <property type="term" value="F:xylan 1,4-beta-xylosidase activity"/>
    <property type="evidence" value="ECO:0007669"/>
    <property type="project" value="InterPro"/>
</dbReference>
<dbReference type="EMBL" id="JAAGAX010000013">
    <property type="protein sequence ID" value="KAF2294468.1"/>
    <property type="molecule type" value="Genomic_DNA"/>
</dbReference>